<dbReference type="SUPFAM" id="SSF56300">
    <property type="entry name" value="Metallo-dependent phosphatases"/>
    <property type="match status" value="1"/>
</dbReference>
<dbReference type="RefSeq" id="WP_211466540.1">
    <property type="nucleotide sequence ID" value="NZ_JAGSXH010000021.1"/>
</dbReference>
<dbReference type="Proteomes" id="UP000677913">
    <property type="component" value="Unassembled WGS sequence"/>
</dbReference>
<dbReference type="InterPro" id="IPR004843">
    <property type="entry name" value="Calcineurin-like_PHP"/>
</dbReference>
<dbReference type="Gene3D" id="3.60.21.10">
    <property type="match status" value="1"/>
</dbReference>
<keyword evidence="3" id="KW-0408">Iron</keyword>
<evidence type="ECO:0000256" key="2">
    <source>
        <dbReference type="ARBA" id="ARBA00022801"/>
    </source>
</evidence>
<comment type="similarity">
    <text evidence="4">Belongs to the cyclic nucleotide phosphodiesterase class-III family.</text>
</comment>
<dbReference type="Pfam" id="PF00149">
    <property type="entry name" value="Metallophos"/>
    <property type="match status" value="1"/>
</dbReference>
<dbReference type="GO" id="GO:0004112">
    <property type="term" value="F:cyclic-nucleotide phosphodiesterase activity"/>
    <property type="evidence" value="ECO:0007669"/>
    <property type="project" value="InterPro"/>
</dbReference>
<dbReference type="InterPro" id="IPR029052">
    <property type="entry name" value="Metallo-depent_PP-like"/>
</dbReference>
<dbReference type="AlphaFoldDB" id="A0A8J7WNM3"/>
<dbReference type="InterPro" id="IPR026575">
    <property type="entry name" value="GpdQ/CpdA-like"/>
</dbReference>
<dbReference type="PANTHER" id="PTHR42988:SF2">
    <property type="entry name" value="CYCLIC NUCLEOTIDE PHOSPHODIESTERASE CBUA0032-RELATED"/>
    <property type="match status" value="1"/>
</dbReference>
<name>A0A8J7WNM3_9ACTN</name>
<evidence type="ECO:0000313" key="7">
    <source>
        <dbReference type="Proteomes" id="UP000677913"/>
    </source>
</evidence>
<evidence type="ECO:0000313" key="6">
    <source>
        <dbReference type="EMBL" id="MBS2963134.1"/>
    </source>
</evidence>
<evidence type="ECO:0000256" key="1">
    <source>
        <dbReference type="ARBA" id="ARBA00022723"/>
    </source>
</evidence>
<keyword evidence="2" id="KW-0378">Hydrolase</keyword>
<evidence type="ECO:0000256" key="4">
    <source>
        <dbReference type="ARBA" id="ARBA00025742"/>
    </source>
</evidence>
<proteinExistence type="inferred from homology"/>
<dbReference type="GO" id="GO:0046872">
    <property type="term" value="F:metal ion binding"/>
    <property type="evidence" value="ECO:0007669"/>
    <property type="project" value="UniProtKB-KW"/>
</dbReference>
<evidence type="ECO:0000259" key="5">
    <source>
        <dbReference type="Pfam" id="PF00149"/>
    </source>
</evidence>
<protein>
    <submittedName>
        <fullName evidence="6">Phosphodiesterase</fullName>
    </submittedName>
</protein>
<keyword evidence="1" id="KW-0479">Metal-binding</keyword>
<reference evidence="6" key="1">
    <citation type="submission" date="2021-04" db="EMBL/GenBank/DDBJ databases">
        <title>Genome based classification of Actinospica acidithermotolerans sp. nov., an actinobacterium isolated from an Indonesian hot spring.</title>
        <authorList>
            <person name="Kusuma A.B."/>
            <person name="Putra K.E."/>
            <person name="Nafisah S."/>
            <person name="Loh J."/>
            <person name="Nouioui I."/>
            <person name="Goodfellow M."/>
        </authorList>
    </citation>
    <scope>NUCLEOTIDE SEQUENCE</scope>
    <source>
        <strain evidence="6">DSM 45618</strain>
    </source>
</reference>
<gene>
    <name evidence="6" type="ORF">KGA66_08765</name>
</gene>
<sequence length="246" mass="26394">MITVAHVSDVHIGTSERNEHRARRVFAHLARLPRPVDAVVVTGDIADHGAPEEYDRARALIAALPYPVFTCPGNHDELGAYVKGLLGEEPPQGPVNRVRTAAGAVFAMCDSTVPGRPGGYLADPTLQWLDAVLADAGDAPVFVCFHHPPVVIHAPYLDEMRQSGGERLAAVLDRHRNVAAVLTGHAHTPAATTFAGRPLLIAPSVISTVTLPWEGDGLIDNEPPAALAFHVLDDERRLITHFRVVA</sequence>
<dbReference type="EMBL" id="JAGSXH010000021">
    <property type="protein sequence ID" value="MBS2963134.1"/>
    <property type="molecule type" value="Genomic_DNA"/>
</dbReference>
<evidence type="ECO:0000256" key="3">
    <source>
        <dbReference type="ARBA" id="ARBA00023004"/>
    </source>
</evidence>
<dbReference type="CDD" id="cd07402">
    <property type="entry name" value="MPP_GpdQ"/>
    <property type="match status" value="1"/>
</dbReference>
<keyword evidence="7" id="KW-1185">Reference proteome</keyword>
<comment type="caution">
    <text evidence="6">The sequence shown here is derived from an EMBL/GenBank/DDBJ whole genome shotgun (WGS) entry which is preliminary data.</text>
</comment>
<organism evidence="6 7">
    <name type="scientific">Actinocrinis puniceicyclus</name>
    <dbReference type="NCBI Taxonomy" id="977794"/>
    <lineage>
        <taxon>Bacteria</taxon>
        <taxon>Bacillati</taxon>
        <taxon>Actinomycetota</taxon>
        <taxon>Actinomycetes</taxon>
        <taxon>Catenulisporales</taxon>
        <taxon>Actinospicaceae</taxon>
        <taxon>Actinocrinis</taxon>
    </lineage>
</organism>
<dbReference type="PANTHER" id="PTHR42988">
    <property type="entry name" value="PHOSPHOHYDROLASE"/>
    <property type="match status" value="1"/>
</dbReference>
<accession>A0A8J7WNM3</accession>
<feature type="domain" description="Calcineurin-like phosphoesterase" evidence="5">
    <location>
        <begin position="3"/>
        <end position="189"/>
    </location>
</feature>
<dbReference type="InterPro" id="IPR050884">
    <property type="entry name" value="CNP_phosphodiesterase-III"/>
</dbReference>